<gene>
    <name evidence="1" type="ORF">MNODULE_07425</name>
</gene>
<reference evidence="1 2" key="1">
    <citation type="journal article" date="2020" name="Nature">
        <title>Bacterial chemolithoautotrophy via manganese oxidation.</title>
        <authorList>
            <person name="Yu H."/>
            <person name="Leadbetter J.R."/>
        </authorList>
    </citation>
    <scope>NUCLEOTIDE SEQUENCE [LARGE SCALE GENOMIC DNA]</scope>
    <source>
        <strain evidence="1 2">Mn-1</strain>
    </source>
</reference>
<proteinExistence type="predicted"/>
<protein>
    <submittedName>
        <fullName evidence="1">Uncharacterized protein</fullName>
    </submittedName>
</protein>
<dbReference type="RefSeq" id="WP_168058804.1">
    <property type="nucleotide sequence ID" value="NZ_VTOW01000001.1"/>
</dbReference>
<keyword evidence="2" id="KW-1185">Reference proteome</keyword>
<sequence length="120" mass="14030">METEKEKEFNRIVKEWEETILAPWHEELSQKLSKLEHSALYSSIPHCFRNFYEIYYEILPALLQTPTDDYEKIHDRIYDIGGVSGALQEIKMHIVDAEEAFNTLLKLLAEKGERGESAKT</sequence>
<dbReference type="EMBL" id="VTOW01000001">
    <property type="protein sequence ID" value="NKE70564.1"/>
    <property type="molecule type" value="Genomic_DNA"/>
</dbReference>
<evidence type="ECO:0000313" key="1">
    <source>
        <dbReference type="EMBL" id="NKE70564.1"/>
    </source>
</evidence>
<evidence type="ECO:0000313" key="2">
    <source>
        <dbReference type="Proteomes" id="UP000534783"/>
    </source>
</evidence>
<name>A0A7X6DNX6_9BACT</name>
<dbReference type="Proteomes" id="UP000534783">
    <property type="component" value="Unassembled WGS sequence"/>
</dbReference>
<accession>A0A7X6DNX6</accession>
<comment type="caution">
    <text evidence="1">The sequence shown here is derived from an EMBL/GenBank/DDBJ whole genome shotgun (WGS) entry which is preliminary data.</text>
</comment>
<organism evidence="1 2">
    <name type="scientific">Candidatus Manganitrophus noduliformans</name>
    <dbReference type="NCBI Taxonomy" id="2606439"/>
    <lineage>
        <taxon>Bacteria</taxon>
        <taxon>Pseudomonadati</taxon>
        <taxon>Nitrospirota</taxon>
        <taxon>Nitrospiria</taxon>
        <taxon>Candidatus Troglogloeales</taxon>
        <taxon>Candidatus Manganitrophaceae</taxon>
        <taxon>Candidatus Manganitrophus</taxon>
    </lineage>
</organism>
<dbReference type="AlphaFoldDB" id="A0A7X6DNX6"/>